<protein>
    <submittedName>
        <fullName evidence="1">Uncharacterized protein</fullName>
    </submittedName>
</protein>
<dbReference type="AlphaFoldDB" id="A0A645J2C9"/>
<comment type="caution">
    <text evidence="1">The sequence shown here is derived from an EMBL/GenBank/DDBJ whole genome shotgun (WGS) entry which is preliminary data.</text>
</comment>
<sequence length="159" mass="17490">MIQVEVRVWQRGLRPLHEDAVDGLIQQIFQYLPLVIDAVSRGGKNGRILVCGKHTLRLAQDAGEDIVADVGCDHRDVSASHRVCLCVHAGPAAALLRDQSRVHEKGKRLTDGLAACGKTLGQLLFGWQHLPGGKLSCFDFVLQFRSDALIFRHKTSLSC</sequence>
<name>A0A645J2C9_9ZZZZ</name>
<reference evidence="1" key="1">
    <citation type="submission" date="2019-08" db="EMBL/GenBank/DDBJ databases">
        <authorList>
            <person name="Kucharzyk K."/>
            <person name="Murdoch R.W."/>
            <person name="Higgins S."/>
            <person name="Loffler F."/>
        </authorList>
    </citation>
    <scope>NUCLEOTIDE SEQUENCE</scope>
</reference>
<evidence type="ECO:0000313" key="1">
    <source>
        <dbReference type="EMBL" id="MPN57272.1"/>
    </source>
</evidence>
<accession>A0A645J2C9</accession>
<gene>
    <name evidence="1" type="ORF">SDC9_204966</name>
</gene>
<organism evidence="1">
    <name type="scientific">bioreactor metagenome</name>
    <dbReference type="NCBI Taxonomy" id="1076179"/>
    <lineage>
        <taxon>unclassified sequences</taxon>
        <taxon>metagenomes</taxon>
        <taxon>ecological metagenomes</taxon>
    </lineage>
</organism>
<dbReference type="EMBL" id="VSSQ01128612">
    <property type="protein sequence ID" value="MPN57272.1"/>
    <property type="molecule type" value="Genomic_DNA"/>
</dbReference>
<proteinExistence type="predicted"/>